<evidence type="ECO:0000256" key="1">
    <source>
        <dbReference type="ARBA" id="ARBA00023015"/>
    </source>
</evidence>
<dbReference type="PANTHER" id="PTHR46796:SF2">
    <property type="entry name" value="TRANSCRIPTIONAL REGULATORY PROTEIN"/>
    <property type="match status" value="1"/>
</dbReference>
<dbReference type="GO" id="GO:0043565">
    <property type="term" value="F:sequence-specific DNA binding"/>
    <property type="evidence" value="ECO:0007669"/>
    <property type="project" value="InterPro"/>
</dbReference>
<dbReference type="Pfam" id="PF12833">
    <property type="entry name" value="HTH_18"/>
    <property type="match status" value="1"/>
</dbReference>
<accession>A0A9X1T3I9</accession>
<evidence type="ECO:0000313" key="5">
    <source>
        <dbReference type="EMBL" id="MCD5315733.1"/>
    </source>
</evidence>
<keyword evidence="6" id="KW-1185">Reference proteome</keyword>
<reference evidence="5" key="1">
    <citation type="submission" date="2021-11" db="EMBL/GenBank/DDBJ databases">
        <title>Streptomyces corallinus and Kineosporia corallina sp. nov., two new coral-derived marine actinobacteria.</title>
        <authorList>
            <person name="Buangrab K."/>
            <person name="Sutthacheep M."/>
            <person name="Yeemin T."/>
            <person name="Harunari E."/>
            <person name="Igarashi Y."/>
            <person name="Sripreechasak P."/>
            <person name="Kanchanasin P."/>
            <person name="Tanasupawat S."/>
            <person name="Phongsopitanun W."/>
        </authorList>
    </citation>
    <scope>NUCLEOTIDE SEQUENCE</scope>
    <source>
        <strain evidence="5">JCM 31032</strain>
    </source>
</reference>
<evidence type="ECO:0000313" key="6">
    <source>
        <dbReference type="Proteomes" id="UP001138997"/>
    </source>
</evidence>
<dbReference type="RefSeq" id="WP_231448553.1">
    <property type="nucleotide sequence ID" value="NZ_JAJOMB010000024.1"/>
</dbReference>
<dbReference type="InterPro" id="IPR050204">
    <property type="entry name" value="AraC_XylS_family_regulators"/>
</dbReference>
<dbReference type="InterPro" id="IPR018060">
    <property type="entry name" value="HTH_AraC"/>
</dbReference>
<dbReference type="PROSITE" id="PS00041">
    <property type="entry name" value="HTH_ARAC_FAMILY_1"/>
    <property type="match status" value="1"/>
</dbReference>
<comment type="caution">
    <text evidence="5">The sequence shown here is derived from an EMBL/GenBank/DDBJ whole genome shotgun (WGS) entry which is preliminary data.</text>
</comment>
<dbReference type="SMART" id="SM00342">
    <property type="entry name" value="HTH_ARAC"/>
    <property type="match status" value="1"/>
</dbReference>
<protein>
    <submittedName>
        <fullName evidence="5">AraC family transcriptional regulator</fullName>
    </submittedName>
</protein>
<dbReference type="Proteomes" id="UP001138997">
    <property type="component" value="Unassembled WGS sequence"/>
</dbReference>
<sequence>MDSAVEKAVECMWRRYGEALSLEELADSAGLSRFYFARLFRDTVGITPGRYLAAVRVAEAKRMLLESSIRVTDVAFAVGYNSLGSFTNYFSASVGVSPGRFRRMANAKAFGPPSVTAPSTPAGTIAGTISLPAGLGNARALVGAFPSPLLQHPVGAAVLVDVPHGRPCCYELAQVPVGTWYVLAVATAATFAGDQQQDGCEVLRSGLIRVRVSAEGVTSTAVRMRRRHLLDSPVLLALPDLVPRPSRLSGDGCPVATPAEALRDVVDG</sequence>
<dbReference type="InterPro" id="IPR018062">
    <property type="entry name" value="HTH_AraC-typ_CS"/>
</dbReference>
<dbReference type="PROSITE" id="PS01124">
    <property type="entry name" value="HTH_ARAC_FAMILY_2"/>
    <property type="match status" value="1"/>
</dbReference>
<proteinExistence type="predicted"/>
<keyword evidence="3" id="KW-0804">Transcription</keyword>
<evidence type="ECO:0000259" key="4">
    <source>
        <dbReference type="PROSITE" id="PS01124"/>
    </source>
</evidence>
<evidence type="ECO:0000256" key="3">
    <source>
        <dbReference type="ARBA" id="ARBA00023163"/>
    </source>
</evidence>
<keyword evidence="1" id="KW-0805">Transcription regulation</keyword>
<dbReference type="Gene3D" id="1.10.10.60">
    <property type="entry name" value="Homeodomain-like"/>
    <property type="match status" value="2"/>
</dbReference>
<evidence type="ECO:0000256" key="2">
    <source>
        <dbReference type="ARBA" id="ARBA00023125"/>
    </source>
</evidence>
<feature type="domain" description="HTH araC/xylS-type" evidence="4">
    <location>
        <begin position="6"/>
        <end position="104"/>
    </location>
</feature>
<keyword evidence="2" id="KW-0238">DNA-binding</keyword>
<dbReference type="SUPFAM" id="SSF46689">
    <property type="entry name" value="Homeodomain-like"/>
    <property type="match status" value="2"/>
</dbReference>
<name>A0A9X1T3I9_9ACTN</name>
<dbReference type="AlphaFoldDB" id="A0A9X1T3I9"/>
<dbReference type="GO" id="GO:0003700">
    <property type="term" value="F:DNA-binding transcription factor activity"/>
    <property type="evidence" value="ECO:0007669"/>
    <property type="project" value="InterPro"/>
</dbReference>
<dbReference type="PANTHER" id="PTHR46796">
    <property type="entry name" value="HTH-TYPE TRANSCRIPTIONAL ACTIVATOR RHAS-RELATED"/>
    <property type="match status" value="1"/>
</dbReference>
<dbReference type="EMBL" id="JAJOMB010000024">
    <property type="protein sequence ID" value="MCD5315733.1"/>
    <property type="molecule type" value="Genomic_DNA"/>
</dbReference>
<gene>
    <name evidence="5" type="ORF">LR394_33040</name>
</gene>
<dbReference type="InterPro" id="IPR009057">
    <property type="entry name" value="Homeodomain-like_sf"/>
</dbReference>
<organism evidence="5 6">
    <name type="scientific">Kineosporia babensis</name>
    <dbReference type="NCBI Taxonomy" id="499548"/>
    <lineage>
        <taxon>Bacteria</taxon>
        <taxon>Bacillati</taxon>
        <taxon>Actinomycetota</taxon>
        <taxon>Actinomycetes</taxon>
        <taxon>Kineosporiales</taxon>
        <taxon>Kineosporiaceae</taxon>
        <taxon>Kineosporia</taxon>
    </lineage>
</organism>